<protein>
    <recommendedName>
        <fullName evidence="1">DUF7662 domain-containing protein</fullName>
    </recommendedName>
</protein>
<accession>W4ER13</accession>
<gene>
    <name evidence="2" type="ORF">C176_13752</name>
</gene>
<dbReference type="InterPro" id="IPR056079">
    <property type="entry name" value="DUF7662"/>
</dbReference>
<keyword evidence="3" id="KW-1185">Reference proteome</keyword>
<dbReference type="RefSeq" id="WP_051448743.1">
    <property type="nucleotide sequence ID" value="NZ_ASQA01000033.1"/>
</dbReference>
<proteinExistence type="predicted"/>
<dbReference type="Proteomes" id="UP000019062">
    <property type="component" value="Unassembled WGS sequence"/>
</dbReference>
<comment type="caution">
    <text evidence="2">The sequence shown here is derived from an EMBL/GenBank/DDBJ whole genome shotgun (WGS) entry which is preliminary data.</text>
</comment>
<reference evidence="2 3" key="1">
    <citation type="journal article" date="2014" name="BMC Genomics">
        <title>Genomic comparison of sporeforming bacilli isolated from milk.</title>
        <authorList>
            <person name="Moreno Switt A.I."/>
            <person name="Andrus A.D."/>
            <person name="Ranieri M.L."/>
            <person name="Orsi R.H."/>
            <person name="Ivy R."/>
            <person name="den Bakker H.C."/>
            <person name="Martin N.H."/>
            <person name="Wiedmann M."/>
            <person name="Boor K.J."/>
        </authorList>
    </citation>
    <scope>NUCLEOTIDE SEQUENCE [LARGE SCALE GENOMIC DNA]</scope>
    <source>
        <strain evidence="2 3">FSL R5-213</strain>
    </source>
</reference>
<dbReference type="AlphaFoldDB" id="W4ER13"/>
<evidence type="ECO:0000313" key="2">
    <source>
        <dbReference type="EMBL" id="ETT82978.1"/>
    </source>
</evidence>
<sequence length="294" mass="34283">METTLVQGKYLPLFNYLKRQEERRVVLTFEEIEQILTVTLPRSAYTYHAWWGNTRSGTYVQAAAWLEAGFRVDEVQFGKSVEFVKVSREILTKKKNKVVKEEMSTNKERALNVEQEEFDFFQRMTAKMDLIQTFFVHNSHRRFAAEELQEQFDVVRSWKRMLGNIEQDMNLLASQLVIEFLIGKYDIPSFSADKTQQDSSTFTYDETTTEGNRILATLRTVIPALPNDFGPHQKGGMLHDFRTLNSKQAYAKYFFVTEVLTFKIVQQKYAQQLSGISLVLLPQALDDEKWVVKL</sequence>
<dbReference type="eggNOG" id="COG2944">
    <property type="taxonomic scope" value="Bacteria"/>
</dbReference>
<dbReference type="Pfam" id="PF24698">
    <property type="entry name" value="DUF7662"/>
    <property type="match status" value="1"/>
</dbReference>
<name>W4ER13_9BACL</name>
<feature type="domain" description="DUF7662" evidence="1">
    <location>
        <begin position="10"/>
        <end position="85"/>
    </location>
</feature>
<evidence type="ECO:0000259" key="1">
    <source>
        <dbReference type="Pfam" id="PF24698"/>
    </source>
</evidence>
<organism evidence="2 3">
    <name type="scientific">Viridibacillus arenosi FSL R5-213</name>
    <dbReference type="NCBI Taxonomy" id="1227360"/>
    <lineage>
        <taxon>Bacteria</taxon>
        <taxon>Bacillati</taxon>
        <taxon>Bacillota</taxon>
        <taxon>Bacilli</taxon>
        <taxon>Bacillales</taxon>
        <taxon>Caryophanaceae</taxon>
        <taxon>Viridibacillus</taxon>
    </lineage>
</organism>
<dbReference type="EMBL" id="ASQA01000033">
    <property type="protein sequence ID" value="ETT82978.1"/>
    <property type="molecule type" value="Genomic_DNA"/>
</dbReference>
<evidence type="ECO:0000313" key="3">
    <source>
        <dbReference type="Proteomes" id="UP000019062"/>
    </source>
</evidence>